<dbReference type="Pfam" id="PF02338">
    <property type="entry name" value="OTU"/>
    <property type="match status" value="1"/>
</dbReference>
<feature type="domain" description="OTU" evidence="2">
    <location>
        <begin position="102"/>
        <end position="225"/>
    </location>
</feature>
<evidence type="ECO:0000256" key="1">
    <source>
        <dbReference type="ARBA" id="ARBA00010407"/>
    </source>
</evidence>
<dbReference type="AlphaFoldDB" id="A0AAE0EPB2"/>
<dbReference type="PROSITE" id="PS50096">
    <property type="entry name" value="IQ"/>
    <property type="match status" value="1"/>
</dbReference>
<comment type="similarity">
    <text evidence="1">Belongs to the peptidase C85 family.</text>
</comment>
<dbReference type="Pfam" id="PF00612">
    <property type="entry name" value="IQ"/>
    <property type="match status" value="1"/>
</dbReference>
<dbReference type="Gene3D" id="1.20.5.190">
    <property type="match status" value="1"/>
</dbReference>
<evidence type="ECO:0000259" key="2">
    <source>
        <dbReference type="PROSITE" id="PS50802"/>
    </source>
</evidence>
<dbReference type="Proteomes" id="UP001190700">
    <property type="component" value="Unassembled WGS sequence"/>
</dbReference>
<name>A0AAE0EPB2_9CHLO</name>
<dbReference type="SUPFAM" id="SSF54001">
    <property type="entry name" value="Cysteine proteinases"/>
    <property type="match status" value="1"/>
</dbReference>
<dbReference type="Gene3D" id="3.90.70.80">
    <property type="match status" value="1"/>
</dbReference>
<gene>
    <name evidence="3" type="ORF">CYMTET_55884</name>
</gene>
<dbReference type="PANTHER" id="PTHR12419:SF11">
    <property type="entry name" value="OTU DOMAIN-CONTAINING PROTEIN DDB_G0284757"/>
    <property type="match status" value="1"/>
</dbReference>
<keyword evidence="4" id="KW-1185">Reference proteome</keyword>
<reference evidence="3 4" key="1">
    <citation type="journal article" date="2015" name="Genome Biol. Evol.">
        <title>Comparative Genomics of a Bacterivorous Green Alga Reveals Evolutionary Causalities and Consequences of Phago-Mixotrophic Mode of Nutrition.</title>
        <authorList>
            <person name="Burns J.A."/>
            <person name="Paasch A."/>
            <person name="Narechania A."/>
            <person name="Kim E."/>
        </authorList>
    </citation>
    <scope>NUCLEOTIDE SEQUENCE [LARGE SCALE GENOMIC DNA]</scope>
    <source>
        <strain evidence="3 4">PLY_AMNH</strain>
    </source>
</reference>
<dbReference type="GO" id="GO:0004843">
    <property type="term" value="F:cysteine-type deubiquitinase activity"/>
    <property type="evidence" value="ECO:0007669"/>
    <property type="project" value="TreeGrafter"/>
</dbReference>
<dbReference type="GO" id="GO:0016579">
    <property type="term" value="P:protein deubiquitination"/>
    <property type="evidence" value="ECO:0007669"/>
    <property type="project" value="TreeGrafter"/>
</dbReference>
<sequence>MPAQANLPPEFVLNTAVEQDIAARLNRVLPPDKFVHLISRVATVMKARLAEARTSIAEMKSSSFNPSEAAATKIQSAWRAHKTRCVVSGLRLLNQRLDAHGLRSEESVGDGNCLFRSISNQLFGTQDWHGHIRARACEWIDQRRESYMPFFDGRSQDFTRWLNRMKRSRVWGNELTLRAIADVYGITIHVVQSTSENWHVIYEPELAKIPKAYVSHKHLPNLSWKRASREELQLCLK</sequence>
<dbReference type="PROSITE" id="PS50802">
    <property type="entry name" value="OTU"/>
    <property type="match status" value="1"/>
</dbReference>
<evidence type="ECO:0000313" key="4">
    <source>
        <dbReference type="Proteomes" id="UP001190700"/>
    </source>
</evidence>
<evidence type="ECO:0000313" key="3">
    <source>
        <dbReference type="EMBL" id="KAK3233845.1"/>
    </source>
</evidence>
<dbReference type="InterPro" id="IPR000048">
    <property type="entry name" value="IQ_motif_EF-hand-BS"/>
</dbReference>
<proteinExistence type="inferred from homology"/>
<comment type="caution">
    <text evidence="3">The sequence shown here is derived from an EMBL/GenBank/DDBJ whole genome shotgun (WGS) entry which is preliminary data.</text>
</comment>
<dbReference type="CDD" id="cd23767">
    <property type="entry name" value="IQCD"/>
    <property type="match status" value="1"/>
</dbReference>
<accession>A0AAE0EPB2</accession>
<dbReference type="EMBL" id="LGRX02035615">
    <property type="protein sequence ID" value="KAK3233845.1"/>
    <property type="molecule type" value="Genomic_DNA"/>
</dbReference>
<dbReference type="InterPro" id="IPR003323">
    <property type="entry name" value="OTU_dom"/>
</dbReference>
<dbReference type="InterPro" id="IPR038765">
    <property type="entry name" value="Papain-like_cys_pep_sf"/>
</dbReference>
<protein>
    <recommendedName>
        <fullName evidence="2">OTU domain-containing protein</fullName>
    </recommendedName>
</protein>
<dbReference type="PANTHER" id="PTHR12419">
    <property type="entry name" value="OTU DOMAIN CONTAINING PROTEIN"/>
    <property type="match status" value="1"/>
</dbReference>
<dbReference type="InterPro" id="IPR050704">
    <property type="entry name" value="Peptidase_C85-like"/>
</dbReference>
<organism evidence="3 4">
    <name type="scientific">Cymbomonas tetramitiformis</name>
    <dbReference type="NCBI Taxonomy" id="36881"/>
    <lineage>
        <taxon>Eukaryota</taxon>
        <taxon>Viridiplantae</taxon>
        <taxon>Chlorophyta</taxon>
        <taxon>Pyramimonadophyceae</taxon>
        <taxon>Pyramimonadales</taxon>
        <taxon>Pyramimonadaceae</taxon>
        <taxon>Cymbomonas</taxon>
    </lineage>
</organism>